<proteinExistence type="predicted"/>
<name>A0A9N7YY59_PLEPL</name>
<keyword evidence="2" id="KW-1185">Reference proteome</keyword>
<reference evidence="1" key="1">
    <citation type="submission" date="2020-03" db="EMBL/GenBank/DDBJ databases">
        <authorList>
            <person name="Weist P."/>
        </authorList>
    </citation>
    <scope>NUCLEOTIDE SEQUENCE</scope>
</reference>
<dbReference type="EMBL" id="CADEAL010003991">
    <property type="protein sequence ID" value="CAB1448813.1"/>
    <property type="molecule type" value="Genomic_DNA"/>
</dbReference>
<accession>A0A9N7YY59</accession>
<dbReference type="Proteomes" id="UP001153269">
    <property type="component" value="Unassembled WGS sequence"/>
</dbReference>
<evidence type="ECO:0000313" key="2">
    <source>
        <dbReference type="Proteomes" id="UP001153269"/>
    </source>
</evidence>
<sequence length="110" mass="12118">MGREREHPSHFKYYLRASGLMERRASMNAPVIHLLSGPERCWSRPGGIRVAAAGFSIMMMFQPSDLMVPAALELTGSCVFHVAQCECRRLPVTRALGCSSAEEEEAAAHV</sequence>
<evidence type="ECO:0000313" key="1">
    <source>
        <dbReference type="EMBL" id="CAB1448813.1"/>
    </source>
</evidence>
<organism evidence="1 2">
    <name type="scientific">Pleuronectes platessa</name>
    <name type="common">European plaice</name>
    <dbReference type="NCBI Taxonomy" id="8262"/>
    <lineage>
        <taxon>Eukaryota</taxon>
        <taxon>Metazoa</taxon>
        <taxon>Chordata</taxon>
        <taxon>Craniata</taxon>
        <taxon>Vertebrata</taxon>
        <taxon>Euteleostomi</taxon>
        <taxon>Actinopterygii</taxon>
        <taxon>Neopterygii</taxon>
        <taxon>Teleostei</taxon>
        <taxon>Neoteleostei</taxon>
        <taxon>Acanthomorphata</taxon>
        <taxon>Carangaria</taxon>
        <taxon>Pleuronectiformes</taxon>
        <taxon>Pleuronectoidei</taxon>
        <taxon>Pleuronectidae</taxon>
        <taxon>Pleuronectes</taxon>
    </lineage>
</organism>
<gene>
    <name evidence="1" type="ORF">PLEPLA_LOCUS36461</name>
</gene>
<protein>
    <submittedName>
        <fullName evidence="1">Uncharacterized protein</fullName>
    </submittedName>
</protein>
<dbReference type="AlphaFoldDB" id="A0A9N7YY59"/>
<comment type="caution">
    <text evidence="1">The sequence shown here is derived from an EMBL/GenBank/DDBJ whole genome shotgun (WGS) entry which is preliminary data.</text>
</comment>